<accession>A0AAW5EYE9</accession>
<protein>
    <submittedName>
        <fullName evidence="5">PhoH family protein</fullName>
    </submittedName>
</protein>
<dbReference type="GO" id="GO:0005524">
    <property type="term" value="F:ATP binding"/>
    <property type="evidence" value="ECO:0007669"/>
    <property type="project" value="UniProtKB-KW"/>
</dbReference>
<organism evidence="5 6">
    <name type="scientific">Clostridium symbiosum</name>
    <name type="common">Bacteroides symbiosus</name>
    <dbReference type="NCBI Taxonomy" id="1512"/>
    <lineage>
        <taxon>Bacteria</taxon>
        <taxon>Bacillati</taxon>
        <taxon>Bacillota</taxon>
        <taxon>Clostridia</taxon>
        <taxon>Lachnospirales</taxon>
        <taxon>Lachnospiraceae</taxon>
        <taxon>Otoolea</taxon>
    </lineage>
</organism>
<dbReference type="SMART" id="SM00670">
    <property type="entry name" value="PINc"/>
    <property type="match status" value="1"/>
</dbReference>
<sequence length="473" mass="53257">MIKTYVVDTNVLIQAPYALNCFEDNQVVIPVVVLEELDNLKKAEGERGNNARRAIRLLEQLRVSGDLLEGVRLPGGGMLRIEKNFVDVKLPRDLPDEKADNRILKVCKGLAESCRDGNRAAHITGGETEEASQVILVTKDILLRIKAQIIGIRAEDFTTEQVSDKAEQYLGRTEVFAPEELFKEFKKKGISTKEVYITDENGKHSGLKLEENEFIILKADQSTKKTMLGRVENGRIRELDFKKSRPYGVTPRNAGQYFLQEALMQPADKAPLVIVKGMAGTSKTFYSLAVGLEKLVNNPNGEYRRILISRPNAQFDTDIGFLPGNEQEKISPLMRPIIDNLEQLIDSSEEQRYSNEKELSDKIQEIFDRGLIQTEALNYIRGRSIVKTYLIIDEAQNMTPNQVKGIITRAGKDTKIILLGDPNQIDRPYLDERTNGLSYAAEYMKGSSLCWQITLSAEECERSALAMDGVKRL</sequence>
<dbReference type="Gene3D" id="3.40.50.300">
    <property type="entry name" value="P-loop containing nucleotide triphosphate hydrolases"/>
    <property type="match status" value="1"/>
</dbReference>
<dbReference type="PANTHER" id="PTHR30473">
    <property type="entry name" value="PROTEIN PHOH"/>
    <property type="match status" value="1"/>
</dbReference>
<comment type="caution">
    <text evidence="5">The sequence shown here is derived from an EMBL/GenBank/DDBJ whole genome shotgun (WGS) entry which is preliminary data.</text>
</comment>
<dbReference type="GO" id="GO:0005829">
    <property type="term" value="C:cytosol"/>
    <property type="evidence" value="ECO:0007669"/>
    <property type="project" value="TreeGrafter"/>
</dbReference>
<dbReference type="Gene3D" id="3.40.50.1010">
    <property type="entry name" value="5'-nuclease"/>
    <property type="match status" value="1"/>
</dbReference>
<dbReference type="CDD" id="cd09883">
    <property type="entry name" value="PIN_VapC_PhoHL-ATPase"/>
    <property type="match status" value="1"/>
</dbReference>
<dbReference type="InterPro" id="IPR002716">
    <property type="entry name" value="PIN_dom"/>
</dbReference>
<dbReference type="RefSeq" id="WP_024739048.1">
    <property type="nucleotide sequence ID" value="NZ_JADNAS010000048.1"/>
</dbReference>
<dbReference type="InterPro" id="IPR051451">
    <property type="entry name" value="PhoH2-like"/>
</dbReference>
<dbReference type="SUPFAM" id="SSF52540">
    <property type="entry name" value="P-loop containing nucleoside triphosphate hydrolases"/>
    <property type="match status" value="1"/>
</dbReference>
<dbReference type="InterPro" id="IPR027417">
    <property type="entry name" value="P-loop_NTPase"/>
</dbReference>
<dbReference type="InterPro" id="IPR029060">
    <property type="entry name" value="PIN-like_dom_sf"/>
</dbReference>
<evidence type="ECO:0000313" key="6">
    <source>
        <dbReference type="Proteomes" id="UP001203136"/>
    </source>
</evidence>
<evidence type="ECO:0000313" key="5">
    <source>
        <dbReference type="EMBL" id="MCK0084340.1"/>
    </source>
</evidence>
<name>A0AAW5EYE9_CLOSY</name>
<evidence type="ECO:0000256" key="1">
    <source>
        <dbReference type="ARBA" id="ARBA00022741"/>
    </source>
</evidence>
<dbReference type="InterPro" id="IPR003714">
    <property type="entry name" value="PhoH"/>
</dbReference>
<keyword evidence="2" id="KW-0067">ATP-binding</keyword>
<reference evidence="5" key="1">
    <citation type="journal article" date="2022" name="Cell Host Microbe">
        <title>Colonization of the live biotherapeutic product VE303 and modulation of the microbiota and metabolites in healthy volunteers.</title>
        <authorList>
            <person name="Dsouza M."/>
            <person name="Menon R."/>
            <person name="Crossette E."/>
            <person name="Bhattarai S.K."/>
            <person name="Schneider J."/>
            <person name="Kim Y.G."/>
            <person name="Reddy S."/>
            <person name="Caballero S."/>
            <person name="Felix C."/>
            <person name="Cornacchione L."/>
            <person name="Hendrickson J."/>
            <person name="Watson A.R."/>
            <person name="Minot S.S."/>
            <person name="Greenfield N."/>
            <person name="Schopf L."/>
            <person name="Szabady R."/>
            <person name="Patarroyo J."/>
            <person name="Smith W."/>
            <person name="Harrison P."/>
            <person name="Kuijper E.J."/>
            <person name="Kelly C.P."/>
            <person name="Olle B."/>
            <person name="Bobilev D."/>
            <person name="Silber J.L."/>
            <person name="Bucci V."/>
            <person name="Roberts B."/>
            <person name="Faith J."/>
            <person name="Norman J.M."/>
        </authorList>
    </citation>
    <scope>NUCLEOTIDE SEQUENCE</scope>
    <source>
        <strain evidence="5">VE303-04</strain>
    </source>
</reference>
<gene>
    <name evidence="5" type="ORF">K5I21_00320</name>
</gene>
<dbReference type="Proteomes" id="UP001203136">
    <property type="component" value="Unassembled WGS sequence"/>
</dbReference>
<dbReference type="PANTHER" id="PTHR30473:SF2">
    <property type="entry name" value="PIN DOMAIN-CONTAINING PROTEIN"/>
    <property type="match status" value="1"/>
</dbReference>
<dbReference type="Pfam" id="PF13638">
    <property type="entry name" value="PIN_4"/>
    <property type="match status" value="1"/>
</dbReference>
<proteinExistence type="inferred from homology"/>
<feature type="domain" description="PIN" evidence="4">
    <location>
        <begin position="3"/>
        <end position="145"/>
    </location>
</feature>
<dbReference type="SUPFAM" id="SSF88723">
    <property type="entry name" value="PIN domain-like"/>
    <property type="match status" value="1"/>
</dbReference>
<evidence type="ECO:0000256" key="2">
    <source>
        <dbReference type="ARBA" id="ARBA00022840"/>
    </source>
</evidence>
<dbReference type="EMBL" id="JAINVB010000001">
    <property type="protein sequence ID" value="MCK0084340.1"/>
    <property type="molecule type" value="Genomic_DNA"/>
</dbReference>
<keyword evidence="1" id="KW-0547">Nucleotide-binding</keyword>
<evidence type="ECO:0000259" key="4">
    <source>
        <dbReference type="SMART" id="SM00670"/>
    </source>
</evidence>
<dbReference type="Pfam" id="PF02562">
    <property type="entry name" value="PhoH"/>
    <property type="match status" value="1"/>
</dbReference>
<evidence type="ECO:0000256" key="3">
    <source>
        <dbReference type="ARBA" id="ARBA00046345"/>
    </source>
</evidence>
<comment type="similarity">
    <text evidence="3">In the N-terminal section; belongs to the PINc/VapC protein family.</text>
</comment>
<dbReference type="AlphaFoldDB" id="A0AAW5EYE9"/>